<proteinExistence type="predicted"/>
<name>A0A9X1NR50_9HYPH</name>
<dbReference type="Proteomes" id="UP001139089">
    <property type="component" value="Unassembled WGS sequence"/>
</dbReference>
<dbReference type="Gene3D" id="2.80.10.50">
    <property type="match status" value="1"/>
</dbReference>
<dbReference type="RefSeq" id="WP_231814436.1">
    <property type="nucleotide sequence ID" value="NZ_JAJOZR010000006.1"/>
</dbReference>
<dbReference type="InterPro" id="IPR008999">
    <property type="entry name" value="Actin-crosslinking"/>
</dbReference>
<gene>
    <name evidence="1" type="ORF">LRX75_11405</name>
</gene>
<dbReference type="EMBL" id="JAJOZR010000006">
    <property type="protein sequence ID" value="MCD7109652.1"/>
    <property type="molecule type" value="Genomic_DNA"/>
</dbReference>
<dbReference type="SUPFAM" id="SSF50405">
    <property type="entry name" value="Actin-crosslinking proteins"/>
    <property type="match status" value="1"/>
</dbReference>
<accession>A0A9X1NR50</accession>
<organism evidence="1 2">
    <name type="scientific">Rhizobium quercicola</name>
    <dbReference type="NCBI Taxonomy" id="2901226"/>
    <lineage>
        <taxon>Bacteria</taxon>
        <taxon>Pseudomonadati</taxon>
        <taxon>Pseudomonadota</taxon>
        <taxon>Alphaproteobacteria</taxon>
        <taxon>Hyphomicrobiales</taxon>
        <taxon>Rhizobiaceae</taxon>
        <taxon>Rhizobium/Agrobacterium group</taxon>
        <taxon>Rhizobium</taxon>
    </lineage>
</organism>
<reference evidence="1" key="1">
    <citation type="submission" date="2021-12" db="EMBL/GenBank/DDBJ databases">
        <authorList>
            <person name="Li Y."/>
        </authorList>
    </citation>
    <scope>NUCLEOTIDE SEQUENCE</scope>
    <source>
        <strain evidence="1">DKSPLA3</strain>
    </source>
</reference>
<keyword evidence="2" id="KW-1185">Reference proteome</keyword>
<comment type="caution">
    <text evidence="1">The sequence shown here is derived from an EMBL/GenBank/DDBJ whole genome shotgun (WGS) entry which is preliminary data.</text>
</comment>
<dbReference type="AlphaFoldDB" id="A0A9X1NR50"/>
<evidence type="ECO:0000313" key="1">
    <source>
        <dbReference type="EMBL" id="MCD7109652.1"/>
    </source>
</evidence>
<protein>
    <submittedName>
        <fullName evidence="1">Uncharacterized protein</fullName>
    </submittedName>
</protein>
<sequence length="434" mass="48774">MTSIVYEDDELQAFWLDGPSDFLLIAFGDLVSMANGESFSVEVPATKSGIACLGIMAKRPNWYPRENMRKLMFAVSALVNRYSERVLYGASMGGHGALKASHLMQASTTIALCPQWSINPADQTTTGLGWPEYYKPELMADMAIKKEDLSGAIFIISDPGETRDEFHRQQICLRSVNVQRVDAYFCDHNVTPVLSGTTNFVEIITLCRTKEASRLQAVVNRVRRPHFFRKKALIEKGLVRKRLLTMRVGLHAIATDPLVDEIMRNLPDDLKFSVASDTTVSQLPAFSAFLLNKETSVIEKLKRSLAIFDQNSINISLITPFGTDVYYEHHSQELLHSPSDLRTTGCTPVKLFLRDTRLEIFVEGRFAKLRLPQLKAGEAGNELDFEMREAPRGRVALVRNGRFLSADPSGTISCDRKEASQWEFFEVRVTAALR</sequence>
<evidence type="ECO:0000313" key="2">
    <source>
        <dbReference type="Proteomes" id="UP001139089"/>
    </source>
</evidence>